<keyword evidence="2" id="KW-0813">Transport</keyword>
<feature type="transmembrane region" description="Helical" evidence="6">
    <location>
        <begin position="162"/>
        <end position="185"/>
    </location>
</feature>
<evidence type="ECO:0000256" key="4">
    <source>
        <dbReference type="ARBA" id="ARBA00022989"/>
    </source>
</evidence>
<dbReference type="AlphaFoldDB" id="A0A0D2NIL4"/>
<dbReference type="STRING" id="945553.A0A0D2NIL4"/>
<comment type="subcellular location">
    <subcellularLocation>
        <location evidence="1">Membrane</location>
        <topology evidence="1">Multi-pass membrane protein</topology>
    </subcellularLocation>
</comment>
<dbReference type="GO" id="GO:0016020">
    <property type="term" value="C:membrane"/>
    <property type="evidence" value="ECO:0007669"/>
    <property type="project" value="UniProtKB-SubCell"/>
</dbReference>
<dbReference type="PANTHER" id="PTHR42718">
    <property type="entry name" value="MAJOR FACILITATOR SUPERFAMILY MULTIDRUG TRANSPORTER MFSC"/>
    <property type="match status" value="1"/>
</dbReference>
<feature type="transmembrane region" description="Helical" evidence="6">
    <location>
        <begin position="260"/>
        <end position="279"/>
    </location>
</feature>
<keyword evidence="5 6" id="KW-0472">Membrane</keyword>
<dbReference type="Gene3D" id="1.20.1720.10">
    <property type="entry name" value="Multidrug resistance protein D"/>
    <property type="match status" value="1"/>
</dbReference>
<gene>
    <name evidence="8" type="ORF">HYPSUDRAFT_207046</name>
</gene>
<reference evidence="9" key="1">
    <citation type="submission" date="2014-04" db="EMBL/GenBank/DDBJ databases">
        <title>Evolutionary Origins and Diversification of the Mycorrhizal Mutualists.</title>
        <authorList>
            <consortium name="DOE Joint Genome Institute"/>
            <consortium name="Mycorrhizal Genomics Consortium"/>
            <person name="Kohler A."/>
            <person name="Kuo A."/>
            <person name="Nagy L.G."/>
            <person name="Floudas D."/>
            <person name="Copeland A."/>
            <person name="Barry K.W."/>
            <person name="Cichocki N."/>
            <person name="Veneault-Fourrey C."/>
            <person name="LaButti K."/>
            <person name="Lindquist E.A."/>
            <person name="Lipzen A."/>
            <person name="Lundell T."/>
            <person name="Morin E."/>
            <person name="Murat C."/>
            <person name="Riley R."/>
            <person name="Ohm R."/>
            <person name="Sun H."/>
            <person name="Tunlid A."/>
            <person name="Henrissat B."/>
            <person name="Grigoriev I.V."/>
            <person name="Hibbett D.S."/>
            <person name="Martin F."/>
        </authorList>
    </citation>
    <scope>NUCLEOTIDE SEQUENCE [LARGE SCALE GENOMIC DNA]</scope>
    <source>
        <strain evidence="9">FD-334 SS-4</strain>
    </source>
</reference>
<dbReference type="PROSITE" id="PS50850">
    <property type="entry name" value="MFS"/>
    <property type="match status" value="1"/>
</dbReference>
<name>A0A0D2NIL4_HYPSF</name>
<evidence type="ECO:0000313" key="8">
    <source>
        <dbReference type="EMBL" id="KJA16451.1"/>
    </source>
</evidence>
<accession>A0A0D2NIL4</accession>
<dbReference type="Pfam" id="PF07690">
    <property type="entry name" value="MFS_1"/>
    <property type="match status" value="2"/>
</dbReference>
<dbReference type="SUPFAM" id="SSF103473">
    <property type="entry name" value="MFS general substrate transporter"/>
    <property type="match status" value="2"/>
</dbReference>
<dbReference type="GO" id="GO:0022857">
    <property type="term" value="F:transmembrane transporter activity"/>
    <property type="evidence" value="ECO:0007669"/>
    <property type="project" value="InterPro"/>
</dbReference>
<feature type="transmembrane region" description="Helical" evidence="6">
    <location>
        <begin position="197"/>
        <end position="215"/>
    </location>
</feature>
<protein>
    <recommendedName>
        <fullName evidence="7">Major facilitator superfamily (MFS) profile domain-containing protein</fullName>
    </recommendedName>
</protein>
<feature type="transmembrane region" description="Helical" evidence="6">
    <location>
        <begin position="346"/>
        <end position="371"/>
    </location>
</feature>
<keyword evidence="4 6" id="KW-1133">Transmembrane helix</keyword>
<dbReference type="Gene3D" id="1.20.1250.20">
    <property type="entry name" value="MFS general substrate transporter like domains"/>
    <property type="match status" value="1"/>
</dbReference>
<dbReference type="InterPro" id="IPR020846">
    <property type="entry name" value="MFS_dom"/>
</dbReference>
<feature type="transmembrane region" description="Helical" evidence="6">
    <location>
        <begin position="405"/>
        <end position="431"/>
    </location>
</feature>
<proteinExistence type="predicted"/>
<evidence type="ECO:0000256" key="3">
    <source>
        <dbReference type="ARBA" id="ARBA00022692"/>
    </source>
</evidence>
<dbReference type="InterPro" id="IPR011701">
    <property type="entry name" value="MFS"/>
</dbReference>
<sequence>MDTEEKLDASNSRLVESSVKNVTTPPPRARSTLNQCLIVLIATCSMIINTANTTTISIALPTIEKEWNLEPARLQWAVSAYSLSAGCFYLVFGRCADVYGRKNTFCVGSLAAAVFTLACGFAPNIMALDILRGIQGVGASAIIPASIGILAQSFPPSRARSLAFATFAAGAPIGAVFGTAVGGVLIEFTAKSWRSTFYLLSGLTTLCLVGGFISFDKDIPSDEADKRIDWVGAFLITAGLVLVVFVLGDGEIAPKKWRTPYIIAFIILGVILIGAFIYWQIYLEKVQADPGAPYSKLTPPPLMKPSLWKRANGKFAAMMAVTFMTWCSFMSWTFWVQLYYQNYKHYTPMLVVVRLLPMFVSGMACNVFVGLMAARIPVVYLVSIGGFATAVSCLLFAVIDPNTTYWAFGFPASILTVLGADFVFSAGTLFISRIALPNEQSVAGALFSTMTQIGTAVGVTVTTVVSNTVSGRLRPGEDTIVTYHAAQWTGFAFGIIAAILGVVFFRGVGVVGVIANKHAFLKPAGRNDEEKTTDISATSTDTGASGSRFDVLEVIEMGV</sequence>
<feature type="transmembrane region" description="Helical" evidence="6">
    <location>
        <begin position="104"/>
        <end position="124"/>
    </location>
</feature>
<feature type="transmembrane region" description="Helical" evidence="6">
    <location>
        <begin position="485"/>
        <end position="515"/>
    </location>
</feature>
<evidence type="ECO:0000256" key="6">
    <source>
        <dbReference type="SAM" id="Phobius"/>
    </source>
</evidence>
<feature type="transmembrane region" description="Helical" evidence="6">
    <location>
        <begin position="72"/>
        <end position="92"/>
    </location>
</feature>
<dbReference type="PANTHER" id="PTHR42718:SF9">
    <property type="entry name" value="MAJOR FACILITATOR SUPERFAMILY MULTIDRUG TRANSPORTER MFSC"/>
    <property type="match status" value="1"/>
</dbReference>
<dbReference type="EMBL" id="KN817621">
    <property type="protein sequence ID" value="KJA16451.1"/>
    <property type="molecule type" value="Genomic_DNA"/>
</dbReference>
<evidence type="ECO:0000256" key="1">
    <source>
        <dbReference type="ARBA" id="ARBA00004141"/>
    </source>
</evidence>
<keyword evidence="9" id="KW-1185">Reference proteome</keyword>
<organism evidence="8 9">
    <name type="scientific">Hypholoma sublateritium (strain FD-334 SS-4)</name>
    <dbReference type="NCBI Taxonomy" id="945553"/>
    <lineage>
        <taxon>Eukaryota</taxon>
        <taxon>Fungi</taxon>
        <taxon>Dikarya</taxon>
        <taxon>Basidiomycota</taxon>
        <taxon>Agaricomycotina</taxon>
        <taxon>Agaricomycetes</taxon>
        <taxon>Agaricomycetidae</taxon>
        <taxon>Agaricales</taxon>
        <taxon>Agaricineae</taxon>
        <taxon>Strophariaceae</taxon>
        <taxon>Hypholoma</taxon>
    </lineage>
</organism>
<feature type="domain" description="Major facilitator superfamily (MFS) profile" evidence="7">
    <location>
        <begin position="38"/>
        <end position="509"/>
    </location>
</feature>
<dbReference type="OMA" id="KGETWGW"/>
<feature type="transmembrane region" description="Helical" evidence="6">
    <location>
        <begin position="378"/>
        <end position="399"/>
    </location>
</feature>
<evidence type="ECO:0000256" key="5">
    <source>
        <dbReference type="ARBA" id="ARBA00023136"/>
    </source>
</evidence>
<feature type="transmembrane region" description="Helical" evidence="6">
    <location>
        <begin position="37"/>
        <end position="60"/>
    </location>
</feature>
<keyword evidence="3 6" id="KW-0812">Transmembrane</keyword>
<dbReference type="InterPro" id="IPR036259">
    <property type="entry name" value="MFS_trans_sf"/>
</dbReference>
<feature type="transmembrane region" description="Helical" evidence="6">
    <location>
        <begin position="227"/>
        <end position="248"/>
    </location>
</feature>
<evidence type="ECO:0000259" key="7">
    <source>
        <dbReference type="PROSITE" id="PS50850"/>
    </source>
</evidence>
<dbReference type="OrthoDB" id="5086884at2759"/>
<dbReference type="Proteomes" id="UP000054270">
    <property type="component" value="Unassembled WGS sequence"/>
</dbReference>
<evidence type="ECO:0000256" key="2">
    <source>
        <dbReference type="ARBA" id="ARBA00022448"/>
    </source>
</evidence>
<evidence type="ECO:0000313" key="9">
    <source>
        <dbReference type="Proteomes" id="UP000054270"/>
    </source>
</evidence>
<feature type="transmembrane region" description="Helical" evidence="6">
    <location>
        <begin position="315"/>
        <end position="340"/>
    </location>
</feature>